<gene>
    <name evidence="4" type="ORF">P5673_017469</name>
</gene>
<organism evidence="4 5">
    <name type="scientific">Acropora cervicornis</name>
    <name type="common">Staghorn coral</name>
    <dbReference type="NCBI Taxonomy" id="6130"/>
    <lineage>
        <taxon>Eukaryota</taxon>
        <taxon>Metazoa</taxon>
        <taxon>Cnidaria</taxon>
        <taxon>Anthozoa</taxon>
        <taxon>Hexacorallia</taxon>
        <taxon>Scleractinia</taxon>
        <taxon>Astrocoeniina</taxon>
        <taxon>Acroporidae</taxon>
        <taxon>Acropora</taxon>
    </lineage>
</organism>
<dbReference type="Pfam" id="PF07534">
    <property type="entry name" value="TLD"/>
    <property type="match status" value="1"/>
</dbReference>
<dbReference type="Proteomes" id="UP001249851">
    <property type="component" value="Unassembled WGS sequence"/>
</dbReference>
<dbReference type="CDD" id="cd00054">
    <property type="entry name" value="EGF_CA"/>
    <property type="match status" value="1"/>
</dbReference>
<sequence length="222" mass="25441">TPCRSWPCQNNGKCLPVYEENDYKCICEGFRGKNCENEHTLQDSTIIGDNHNYFRNLSVWLKPVAQINGQWILCWRASLHGWAAKTFHSLCDNKRPTLTIVKDTNNNIFGGYTSKPWKSTNSYQNDPKAFLFSLKNPANNPRQLLQLNERSSWSMVDFAHCCPTFGSGWDLHIANNSNVNNRSHEKLGYTYTVPSGILKDPFLTGNKHFTGNEVETFHYETV</sequence>
<evidence type="ECO:0000259" key="3">
    <source>
        <dbReference type="PROSITE" id="PS51886"/>
    </source>
</evidence>
<dbReference type="InterPro" id="IPR000742">
    <property type="entry name" value="EGF"/>
</dbReference>
<accession>A0AAD9QEW0</accession>
<feature type="disulfide bond" evidence="1">
    <location>
        <begin position="8"/>
        <end position="25"/>
    </location>
</feature>
<dbReference type="PROSITE" id="PS50026">
    <property type="entry name" value="EGF_3"/>
    <property type="match status" value="1"/>
</dbReference>
<dbReference type="InterPro" id="IPR006571">
    <property type="entry name" value="TLDc_dom"/>
</dbReference>
<comment type="caution">
    <text evidence="4">The sequence shown here is derived from an EMBL/GenBank/DDBJ whole genome shotgun (WGS) entry which is preliminary data.</text>
</comment>
<dbReference type="EMBL" id="JARQWQ010000038">
    <property type="protein sequence ID" value="KAK2559899.1"/>
    <property type="molecule type" value="Genomic_DNA"/>
</dbReference>
<protein>
    <submittedName>
        <fullName evidence="4">MTOR-associated protein MEAK7</fullName>
    </submittedName>
</protein>
<dbReference type="PANTHER" id="PTHR23354">
    <property type="entry name" value="NUCLEOLAR PROTEIN 7/ESTROGEN RECEPTOR COACTIVATOR-RELATED"/>
    <property type="match status" value="1"/>
</dbReference>
<keyword evidence="5" id="KW-1185">Reference proteome</keyword>
<reference evidence="4" key="2">
    <citation type="journal article" date="2023" name="Science">
        <title>Genomic signatures of disease resistance in endangered staghorn corals.</title>
        <authorList>
            <person name="Vollmer S.V."/>
            <person name="Selwyn J.D."/>
            <person name="Despard B.A."/>
            <person name="Roesel C.L."/>
        </authorList>
    </citation>
    <scope>NUCLEOTIDE SEQUENCE</scope>
    <source>
        <strain evidence="4">K2</strain>
    </source>
</reference>
<dbReference type="AlphaFoldDB" id="A0AAD9QEW0"/>
<reference evidence="4" key="1">
    <citation type="journal article" date="2023" name="G3 (Bethesda)">
        <title>Whole genome assembly and annotation of the endangered Caribbean coral Acropora cervicornis.</title>
        <authorList>
            <person name="Selwyn J.D."/>
            <person name="Vollmer S.V."/>
        </authorList>
    </citation>
    <scope>NUCLEOTIDE SEQUENCE</scope>
    <source>
        <strain evidence="4">K2</strain>
    </source>
</reference>
<dbReference type="PROSITE" id="PS51886">
    <property type="entry name" value="TLDC"/>
    <property type="match status" value="1"/>
</dbReference>
<dbReference type="Gene3D" id="2.10.25.10">
    <property type="entry name" value="Laminin"/>
    <property type="match status" value="1"/>
</dbReference>
<evidence type="ECO:0000313" key="5">
    <source>
        <dbReference type="Proteomes" id="UP001249851"/>
    </source>
</evidence>
<feature type="domain" description="EGF-like" evidence="2">
    <location>
        <begin position="1"/>
        <end position="36"/>
    </location>
</feature>
<feature type="domain" description="TLDc" evidence="3">
    <location>
        <begin position="45"/>
        <end position="222"/>
    </location>
</feature>
<feature type="non-terminal residue" evidence="4">
    <location>
        <position position="1"/>
    </location>
</feature>
<proteinExistence type="predicted"/>
<dbReference type="SMART" id="SM00584">
    <property type="entry name" value="TLDc"/>
    <property type="match status" value="1"/>
</dbReference>
<dbReference type="SUPFAM" id="SSF57196">
    <property type="entry name" value="EGF/Laminin"/>
    <property type="match status" value="1"/>
</dbReference>
<keyword evidence="1" id="KW-1015">Disulfide bond</keyword>
<keyword evidence="1" id="KW-0245">EGF-like domain</keyword>
<comment type="caution">
    <text evidence="1">Lacks conserved residue(s) required for the propagation of feature annotation.</text>
</comment>
<evidence type="ECO:0000256" key="1">
    <source>
        <dbReference type="PROSITE-ProRule" id="PRU00076"/>
    </source>
</evidence>
<name>A0AAD9QEW0_ACRCE</name>
<evidence type="ECO:0000259" key="2">
    <source>
        <dbReference type="PROSITE" id="PS50026"/>
    </source>
</evidence>
<evidence type="ECO:0000313" key="4">
    <source>
        <dbReference type="EMBL" id="KAK2559899.1"/>
    </source>
</evidence>
<dbReference type="SMART" id="SM00181">
    <property type="entry name" value="EGF"/>
    <property type="match status" value="1"/>
</dbReference>